<organism evidence="3 4">
    <name type="scientific">Alteraurantiacibacter buctensis</name>
    <dbReference type="NCBI Taxonomy" id="1503981"/>
    <lineage>
        <taxon>Bacteria</taxon>
        <taxon>Pseudomonadati</taxon>
        <taxon>Pseudomonadota</taxon>
        <taxon>Alphaproteobacteria</taxon>
        <taxon>Sphingomonadales</taxon>
        <taxon>Erythrobacteraceae</taxon>
        <taxon>Alteraurantiacibacter</taxon>
    </lineage>
</organism>
<dbReference type="InterPro" id="IPR006311">
    <property type="entry name" value="TAT_signal"/>
</dbReference>
<evidence type="ECO:0000313" key="3">
    <source>
        <dbReference type="EMBL" id="MXO71933.1"/>
    </source>
</evidence>
<sequence>MLHRRRALSLLAAGGAAMALPGWTRASAQGTGWRPLWDGRSLDGWSFWQDGVGDSDTMGVVSIRNEELHFLGDGYAHDTAPPGFIATMADHGNYHLRLQYRWGERRWAPRGWQARNSGVLYHMGPQRSGLLFPEGIEFQMQEGNCGDAILIDALGVQGPSLGGTPLWPNWIPAFSDVPIEPTVNGGYARRWLPRLSDFERAGEWNTLDLVCFGDQAAQLVNGRIVNTLFKLRRSDGTTSLTSGRIALEFEWASVAFRQVMIRELDEAAIASIRRQGSD</sequence>
<dbReference type="Proteomes" id="UP000466966">
    <property type="component" value="Unassembled WGS sequence"/>
</dbReference>
<feature type="domain" description="3-keto-alpha-glucoside-1,2-lyase/3-keto-2-hydroxy-glucal hydratase" evidence="2">
    <location>
        <begin position="32"/>
        <end position="262"/>
    </location>
</feature>
<dbReference type="RefSeq" id="WP_160771863.1">
    <property type="nucleotide sequence ID" value="NZ_WTYV01000003.1"/>
</dbReference>
<dbReference type="EMBL" id="WTYV01000003">
    <property type="protein sequence ID" value="MXO71933.1"/>
    <property type="molecule type" value="Genomic_DNA"/>
</dbReference>
<feature type="chain" id="PRO_5032973001" evidence="1">
    <location>
        <begin position="20"/>
        <end position="278"/>
    </location>
</feature>
<protein>
    <submittedName>
        <fullName evidence="3">DUF1080 domain-containing protein</fullName>
    </submittedName>
</protein>
<feature type="signal peptide" evidence="1">
    <location>
        <begin position="1"/>
        <end position="19"/>
    </location>
</feature>
<evidence type="ECO:0000313" key="4">
    <source>
        <dbReference type="Proteomes" id="UP000466966"/>
    </source>
</evidence>
<reference evidence="3 4" key="1">
    <citation type="submission" date="2019-12" db="EMBL/GenBank/DDBJ databases">
        <title>Genomic-based taxomic classification of the family Erythrobacteraceae.</title>
        <authorList>
            <person name="Xu L."/>
        </authorList>
    </citation>
    <scope>NUCLEOTIDE SEQUENCE [LARGE SCALE GENOMIC DNA]</scope>
    <source>
        <strain evidence="3 4">M0322</strain>
    </source>
</reference>
<dbReference type="Gene3D" id="2.60.120.560">
    <property type="entry name" value="Exo-inulinase, domain 1"/>
    <property type="match status" value="1"/>
</dbReference>
<dbReference type="PROSITE" id="PS51318">
    <property type="entry name" value="TAT"/>
    <property type="match status" value="1"/>
</dbReference>
<dbReference type="OrthoDB" id="259356at2"/>
<gene>
    <name evidence="3" type="ORF">GRI99_09830</name>
</gene>
<keyword evidence="4" id="KW-1185">Reference proteome</keyword>
<keyword evidence="1" id="KW-0732">Signal</keyword>
<dbReference type="Pfam" id="PF06439">
    <property type="entry name" value="3keto-disac_hyd"/>
    <property type="match status" value="1"/>
</dbReference>
<evidence type="ECO:0000259" key="2">
    <source>
        <dbReference type="Pfam" id="PF06439"/>
    </source>
</evidence>
<comment type="caution">
    <text evidence="3">The sequence shown here is derived from an EMBL/GenBank/DDBJ whole genome shotgun (WGS) entry which is preliminary data.</text>
</comment>
<dbReference type="InterPro" id="IPR010496">
    <property type="entry name" value="AL/BT2_dom"/>
</dbReference>
<name>A0A844Z201_9SPHN</name>
<accession>A0A844Z201</accession>
<dbReference type="AlphaFoldDB" id="A0A844Z201"/>
<evidence type="ECO:0000256" key="1">
    <source>
        <dbReference type="SAM" id="SignalP"/>
    </source>
</evidence>
<dbReference type="GO" id="GO:0016787">
    <property type="term" value="F:hydrolase activity"/>
    <property type="evidence" value="ECO:0007669"/>
    <property type="project" value="InterPro"/>
</dbReference>
<proteinExistence type="predicted"/>